<reference evidence="2" key="1">
    <citation type="submission" date="2016-10" db="EMBL/GenBank/DDBJ databases">
        <authorList>
            <person name="Varghese N."/>
            <person name="Submissions S."/>
        </authorList>
    </citation>
    <scope>NUCLEOTIDE SEQUENCE [LARGE SCALE GENOMIC DNA]</scope>
    <source>
        <strain evidence="2">IBRC-M 10403</strain>
    </source>
</reference>
<dbReference type="SUPFAM" id="SSF140453">
    <property type="entry name" value="EsxAB dimer-like"/>
    <property type="match status" value="1"/>
</dbReference>
<evidence type="ECO:0000313" key="1">
    <source>
        <dbReference type="EMBL" id="SDD13790.1"/>
    </source>
</evidence>
<name>A0A1G6SA31_9PSEU</name>
<gene>
    <name evidence="1" type="ORF">SAMN05216174_107314</name>
</gene>
<dbReference type="AlphaFoldDB" id="A0A1G6SA31"/>
<evidence type="ECO:0000313" key="2">
    <source>
        <dbReference type="Proteomes" id="UP000199501"/>
    </source>
</evidence>
<organism evidence="1 2">
    <name type="scientific">Actinokineospora iranica</name>
    <dbReference type="NCBI Taxonomy" id="1271860"/>
    <lineage>
        <taxon>Bacteria</taxon>
        <taxon>Bacillati</taxon>
        <taxon>Actinomycetota</taxon>
        <taxon>Actinomycetes</taxon>
        <taxon>Pseudonocardiales</taxon>
        <taxon>Pseudonocardiaceae</taxon>
        <taxon>Actinokineospora</taxon>
    </lineage>
</organism>
<dbReference type="InterPro" id="IPR036689">
    <property type="entry name" value="ESAT-6-like_sf"/>
</dbReference>
<dbReference type="EMBL" id="FMZZ01000007">
    <property type="protein sequence ID" value="SDD13790.1"/>
    <property type="molecule type" value="Genomic_DNA"/>
</dbReference>
<dbReference type="RefSeq" id="WP_091451609.1">
    <property type="nucleotide sequence ID" value="NZ_FMZZ01000007.1"/>
</dbReference>
<sequence length="354" mass="37589">MLDTKIKGNPESLYQLADWFKNVLSEEVDESVNQVYRARTNTEADWTGPAGDSFRQRMTTGGKKAEEVAEDAKTGFSWAERQAASLETHKRRMDAIRADAEKAGLTVTADGILSPVAAPAELPAGATPQQEPTYAAAAKAHQNQTAAYAKATKDIEKVRNDLSSFEMTAKNAIDDLVKKWHFQALAFANDTYIAHAMSKRAAKYRMRQSSIMSQARGFSRANPTANIGTQDYRQQRQHMRTQKSFGKLAQKAGGQSLRAARVVPGLGIGIAIGVAWYDIEHGKPPTQAISSGVVSTVAGMGGGAAIGAVVGGAFGNVPGAIAGGLGGLAIGVGTGAVYDTVWTKSGMQDNGWVK</sequence>
<dbReference type="OrthoDB" id="3296722at2"/>
<proteinExistence type="predicted"/>
<dbReference type="STRING" id="1271860.SAMN05216174_107314"/>
<dbReference type="Proteomes" id="UP000199501">
    <property type="component" value="Unassembled WGS sequence"/>
</dbReference>
<accession>A0A1G6SA31</accession>
<protein>
    <submittedName>
        <fullName evidence="1">Uncharacterized protein</fullName>
    </submittedName>
</protein>
<keyword evidence="2" id="KW-1185">Reference proteome</keyword>